<evidence type="ECO:0000256" key="3">
    <source>
        <dbReference type="ARBA" id="ARBA00023163"/>
    </source>
</evidence>
<proteinExistence type="predicted"/>
<evidence type="ECO:0000313" key="5">
    <source>
        <dbReference type="EMBL" id="GEL92436.1"/>
    </source>
</evidence>
<keyword evidence="3" id="KW-0804">Transcription</keyword>
<name>A0A511J342_9ENTE</name>
<evidence type="ECO:0000313" key="6">
    <source>
        <dbReference type="Proteomes" id="UP000321830"/>
    </source>
</evidence>
<feature type="domain" description="HTH gntR-type" evidence="4">
    <location>
        <begin position="4"/>
        <end position="71"/>
    </location>
</feature>
<comment type="caution">
    <text evidence="5">The sequence shown here is derived from an EMBL/GenBank/DDBJ whole genome shotgun (WGS) entry which is preliminary data.</text>
</comment>
<dbReference type="CDD" id="cd07377">
    <property type="entry name" value="WHTH_GntR"/>
    <property type="match status" value="1"/>
</dbReference>
<sequence length="224" mass="26525">MTLNSLQFQAFKAIRKKIIYCDLEPGKKISEKNLEEMLKIGRTPIRESLIQLRQQELVYTIPQSGTYVSKIDLKAAENARFTREHLERQIMVECCAKLDKQTSIILQTVLEEQEKAAAAKNERDFFAADNLFHEICFEIADRREIWTWLDDHNTHLERFRWLRVLTNGLPWETILEQHYNIFHALLAKSPEEVNFLTAFHSHMMLYEKETVVGRFPEYFTTTEE</sequence>
<dbReference type="Gene3D" id="1.10.10.10">
    <property type="entry name" value="Winged helix-like DNA-binding domain superfamily/Winged helix DNA-binding domain"/>
    <property type="match status" value="1"/>
</dbReference>
<dbReference type="Proteomes" id="UP000321830">
    <property type="component" value="Unassembled WGS sequence"/>
</dbReference>
<dbReference type="GO" id="GO:0003677">
    <property type="term" value="F:DNA binding"/>
    <property type="evidence" value="ECO:0007669"/>
    <property type="project" value="UniProtKB-KW"/>
</dbReference>
<dbReference type="Pfam" id="PF00392">
    <property type="entry name" value="GntR"/>
    <property type="match status" value="1"/>
</dbReference>
<accession>A0A511J342</accession>
<dbReference type="InterPro" id="IPR036388">
    <property type="entry name" value="WH-like_DNA-bd_sf"/>
</dbReference>
<evidence type="ECO:0000256" key="2">
    <source>
        <dbReference type="ARBA" id="ARBA00023125"/>
    </source>
</evidence>
<evidence type="ECO:0000259" key="4">
    <source>
        <dbReference type="PROSITE" id="PS50949"/>
    </source>
</evidence>
<dbReference type="InterPro" id="IPR000524">
    <property type="entry name" value="Tscrpt_reg_HTH_GntR"/>
</dbReference>
<dbReference type="SMART" id="SM00345">
    <property type="entry name" value="HTH_GNTR"/>
    <property type="match status" value="1"/>
</dbReference>
<organism evidence="5 6">
    <name type="scientific">Enterococcus villorum</name>
    <dbReference type="NCBI Taxonomy" id="112904"/>
    <lineage>
        <taxon>Bacteria</taxon>
        <taxon>Bacillati</taxon>
        <taxon>Bacillota</taxon>
        <taxon>Bacilli</taxon>
        <taxon>Lactobacillales</taxon>
        <taxon>Enterococcaceae</taxon>
        <taxon>Enterococcus</taxon>
    </lineage>
</organism>
<dbReference type="GO" id="GO:0003700">
    <property type="term" value="F:DNA-binding transcription factor activity"/>
    <property type="evidence" value="ECO:0007669"/>
    <property type="project" value="InterPro"/>
</dbReference>
<gene>
    <name evidence="5" type="primary">kdgR</name>
    <name evidence="5" type="ORF">EVI01_17730</name>
</gene>
<dbReference type="SMART" id="SM00895">
    <property type="entry name" value="FCD"/>
    <property type="match status" value="1"/>
</dbReference>
<protein>
    <submittedName>
        <fullName evidence="5">GntR family transcriptional regulator</fullName>
    </submittedName>
</protein>
<keyword evidence="2" id="KW-0238">DNA-binding</keyword>
<dbReference type="EMBL" id="BJWF01000023">
    <property type="protein sequence ID" value="GEL92436.1"/>
    <property type="molecule type" value="Genomic_DNA"/>
</dbReference>
<dbReference type="InterPro" id="IPR011711">
    <property type="entry name" value="GntR_C"/>
</dbReference>
<dbReference type="SUPFAM" id="SSF46785">
    <property type="entry name" value="Winged helix' DNA-binding domain"/>
    <property type="match status" value="1"/>
</dbReference>
<dbReference type="PANTHER" id="PTHR43537:SF6">
    <property type="entry name" value="HTH-TYPE TRANSCRIPTIONAL REPRESSOR RSPR"/>
    <property type="match status" value="1"/>
</dbReference>
<dbReference type="Pfam" id="PF07729">
    <property type="entry name" value="FCD"/>
    <property type="match status" value="1"/>
</dbReference>
<dbReference type="PROSITE" id="PS50949">
    <property type="entry name" value="HTH_GNTR"/>
    <property type="match status" value="1"/>
</dbReference>
<dbReference type="RefSeq" id="WP_010752359.1">
    <property type="nucleotide sequence ID" value="NZ_BJWF01000023.1"/>
</dbReference>
<dbReference type="InterPro" id="IPR008920">
    <property type="entry name" value="TF_FadR/GntR_C"/>
</dbReference>
<dbReference type="AlphaFoldDB" id="A0A511J342"/>
<dbReference type="InterPro" id="IPR036390">
    <property type="entry name" value="WH_DNA-bd_sf"/>
</dbReference>
<dbReference type="PANTHER" id="PTHR43537">
    <property type="entry name" value="TRANSCRIPTIONAL REGULATOR, GNTR FAMILY"/>
    <property type="match status" value="1"/>
</dbReference>
<evidence type="ECO:0000256" key="1">
    <source>
        <dbReference type="ARBA" id="ARBA00023015"/>
    </source>
</evidence>
<dbReference type="Gene3D" id="1.20.120.530">
    <property type="entry name" value="GntR ligand-binding domain-like"/>
    <property type="match status" value="1"/>
</dbReference>
<keyword evidence="1" id="KW-0805">Transcription regulation</keyword>
<reference evidence="5 6" key="1">
    <citation type="submission" date="2019-07" db="EMBL/GenBank/DDBJ databases">
        <title>Whole genome shotgun sequence of Enterococcus villorum NBRC 100699.</title>
        <authorList>
            <person name="Hosoyama A."/>
            <person name="Uohara A."/>
            <person name="Ohji S."/>
            <person name="Ichikawa N."/>
        </authorList>
    </citation>
    <scope>NUCLEOTIDE SEQUENCE [LARGE SCALE GENOMIC DNA]</scope>
    <source>
        <strain evidence="5 6">NBRC 100699</strain>
    </source>
</reference>
<dbReference type="SUPFAM" id="SSF48008">
    <property type="entry name" value="GntR ligand-binding domain-like"/>
    <property type="match status" value="1"/>
</dbReference>